<keyword evidence="4" id="KW-1185">Reference proteome</keyword>
<keyword evidence="2" id="KW-1133">Transmembrane helix</keyword>
<evidence type="ECO:0000256" key="1">
    <source>
        <dbReference type="SAM" id="MobiDB-lite"/>
    </source>
</evidence>
<evidence type="ECO:0000313" key="3">
    <source>
        <dbReference type="EMBL" id="MBQ0930778.1"/>
    </source>
</evidence>
<evidence type="ECO:0000313" key="4">
    <source>
        <dbReference type="Proteomes" id="UP000676246"/>
    </source>
</evidence>
<accession>A0A940Y8G1</accession>
<comment type="caution">
    <text evidence="3">The sequence shown here is derived from an EMBL/GenBank/DDBJ whole genome shotgun (WGS) entry which is preliminary data.</text>
</comment>
<proteinExistence type="predicted"/>
<feature type="transmembrane region" description="Helical" evidence="2">
    <location>
        <begin position="33"/>
        <end position="49"/>
    </location>
</feature>
<feature type="compositionally biased region" description="Basic and acidic residues" evidence="1">
    <location>
        <begin position="59"/>
        <end position="68"/>
    </location>
</feature>
<dbReference type="NCBIfam" id="TIGR04438">
    <property type="entry name" value="small_Trp_rich"/>
    <property type="match status" value="1"/>
</dbReference>
<feature type="region of interest" description="Disordered" evidence="1">
    <location>
        <begin position="59"/>
        <end position="92"/>
    </location>
</feature>
<evidence type="ECO:0000256" key="2">
    <source>
        <dbReference type="SAM" id="Phobius"/>
    </source>
</evidence>
<gene>
    <name evidence="3" type="ORF">KAK03_09770</name>
</gene>
<protein>
    <submittedName>
        <fullName evidence="3">TIGR04438 family Trp-rich protein</fullName>
    </submittedName>
</protein>
<sequence length="92" mass="10547">MAFIVIGVLMLLLHFAGIGPTAAWDPFSLTGFAKFSVPFLLALAWWAWADGTGLTKRREMDRELEKQKERRKRHIEAMGLGPDQRSSSFRRR</sequence>
<dbReference type="Proteomes" id="UP000676246">
    <property type="component" value="Unassembled WGS sequence"/>
</dbReference>
<dbReference type="RefSeq" id="WP_210853776.1">
    <property type="nucleotide sequence ID" value="NZ_JAGQDD010000005.1"/>
</dbReference>
<dbReference type="AlphaFoldDB" id="A0A940Y8G1"/>
<keyword evidence="2" id="KW-0812">Transmembrane</keyword>
<reference evidence="3 4" key="1">
    <citation type="submission" date="2021-04" db="EMBL/GenBank/DDBJ databases">
        <title>The genome sequence of Ideonella sp. 3Y2.</title>
        <authorList>
            <person name="Liu Y."/>
        </authorList>
    </citation>
    <scope>NUCLEOTIDE SEQUENCE [LARGE SCALE GENOMIC DNA]</scope>
    <source>
        <strain evidence="3 4">3Y2</strain>
    </source>
</reference>
<organism evidence="3 4">
    <name type="scientific">Ideonella alba</name>
    <dbReference type="NCBI Taxonomy" id="2824118"/>
    <lineage>
        <taxon>Bacteria</taxon>
        <taxon>Pseudomonadati</taxon>
        <taxon>Pseudomonadota</taxon>
        <taxon>Betaproteobacteria</taxon>
        <taxon>Burkholderiales</taxon>
        <taxon>Sphaerotilaceae</taxon>
        <taxon>Ideonella</taxon>
    </lineage>
</organism>
<keyword evidence="2" id="KW-0472">Membrane</keyword>
<name>A0A940Y8G1_9BURK</name>
<dbReference type="EMBL" id="JAGQDD010000005">
    <property type="protein sequence ID" value="MBQ0930778.1"/>
    <property type="molecule type" value="Genomic_DNA"/>
</dbReference>
<dbReference type="InterPro" id="IPR031044">
    <property type="entry name" value="Small_Trp_rich"/>
</dbReference>